<reference evidence="4" key="1">
    <citation type="journal article" date="2017" name="bioRxiv">
        <title>Comparative analysis of the genomes of Stylophora pistillata and Acropora digitifera provides evidence for extensive differences between species of corals.</title>
        <authorList>
            <person name="Voolstra C.R."/>
            <person name="Li Y."/>
            <person name="Liew Y.J."/>
            <person name="Baumgarten S."/>
            <person name="Zoccola D."/>
            <person name="Flot J.-F."/>
            <person name="Tambutte S."/>
            <person name="Allemand D."/>
            <person name="Aranda M."/>
        </authorList>
    </citation>
    <scope>NUCLEOTIDE SEQUENCE [LARGE SCALE GENOMIC DNA]</scope>
</reference>
<sequence length="1195" mass="138159">MSSLIILESDAGELGDIDDRLEKDGYRTNLPIEHKLRYFWRQFVRSETSLKSSLESVEQLRKQHGEEMIEVENYVAHIRQLSDEREALTQELETENEQLKAELEQMKVEKEAGAYVSEDICDLLTESGLTQIGRDTSPVKEQVNYLIKERASLSEKVKRLELDNEALKKNSNSEQSDKRLMKIMEEERRDMEEEMNRMREMMKQVKQEERKIHEQEVKKFTDENDSLRAQLDKTKKQCDEDMRDLINKHQGEKLKLLEEREQEKEKTTAHVGKADRVMAEVEELKGKMKSIELEKTSLQATVRALEEEIDKEKEEIIKTKQSQEDSIKKLKTELSGTKQKLQETEVKLKTSEEEKKTVETRLQVAQKDLTTIRDREAKLSSEKDNVMTEAKSSTQKQQIRIQQLSDENSSLQERLQTADDTIERQIKQIENLTLQLGEAERNLAEKEEDMETLDKSSKDELNTLKAKLARTTSEATSLKEELSETKQKLNKIMSDHKTNELSYQEKLMAESGRSKSAEEEKELLREQIVDLRKDLEASLAASMSREKETMEQTAALEKEKENLARELASYINKEKDKSKKSDELTVQLQSMENEKTSLHAVVSTQERQISDLNVKLEKMDEKCAELEEQLQKEQNRTLELSTRYEFTQESSSSAKQEVDQLKEEVKVMSAQLHRQHNASLDSQAKYERLIVDMRNEIEREREKSSAERHSLASQLEQATRESKDLSALLRERDEELIALRAELTNASHTGTKASTALEFESKMRGSLENRTAQLENELSKAWEQIKELSAKGSMLETTKRHLEIELDKKMQQLRQTESTLHRRQAEHTAVLVAKDTAQQQAEQAETKLAVLRHEFEGISEKLELTQSELRLANEQLAEMKLTSEENNTLRVHLQEEEVNKGIQHQTVQELEKQVELLRERDAQLQYTVQEQETKIEALKQKVKNTGDKHKQKEDDAKSLTERVNEFQQEVEYLQGELVNAAERIDQLQRKNDERKTKAHATIRSLKDRFAREKRNLESTVLSLQSSLELTQERMNKEEELKGTTQAVQKQLMGEKRELLAKLTDSEEVIREHLRSLRQREAALNALEKENSELHDKVNLLVQEKSTISRELEKTKALLSSPYTSPKASGPIDSQVLKNALARLNQADTLEMSFSSSSPDLYSPEHRSPERTMAGNTLNGSFIGSYRPGLMNSTVH</sequence>
<feature type="region of interest" description="Disordered" evidence="2">
    <location>
        <begin position="375"/>
        <end position="412"/>
    </location>
</feature>
<evidence type="ECO:0000256" key="2">
    <source>
        <dbReference type="SAM" id="MobiDB-lite"/>
    </source>
</evidence>
<dbReference type="PANTHER" id="PTHR34479">
    <property type="entry name" value="COILED-COIL DOMAIN-CONTAINING PROTEIN 30"/>
    <property type="match status" value="1"/>
</dbReference>
<feature type="compositionally biased region" description="Polar residues" evidence="2">
    <location>
        <begin position="390"/>
        <end position="412"/>
    </location>
</feature>
<accession>A0A2B4S9T8</accession>
<dbReference type="EMBL" id="LSMT01000133">
    <property type="protein sequence ID" value="PFX26156.1"/>
    <property type="molecule type" value="Genomic_DNA"/>
</dbReference>
<dbReference type="Pfam" id="PF15742">
    <property type="entry name" value="DUF4686"/>
    <property type="match status" value="1"/>
</dbReference>
<feature type="compositionally biased region" description="Basic and acidic residues" evidence="2">
    <location>
        <begin position="700"/>
        <end position="710"/>
    </location>
</feature>
<dbReference type="AlphaFoldDB" id="A0A2B4S9T8"/>
<protein>
    <submittedName>
        <fullName evidence="3">Uncharacterized protein</fullName>
    </submittedName>
</protein>
<evidence type="ECO:0000256" key="1">
    <source>
        <dbReference type="SAM" id="Coils"/>
    </source>
</evidence>
<feature type="region of interest" description="Disordered" evidence="2">
    <location>
        <begin position="700"/>
        <end position="722"/>
    </location>
</feature>
<feature type="coiled-coil region" evidence="1">
    <location>
        <begin position="907"/>
        <end position="997"/>
    </location>
</feature>
<dbReference type="InterPro" id="IPR052825">
    <property type="entry name" value="CCD-Prefoldin_beta-like"/>
</dbReference>
<dbReference type="Proteomes" id="UP000225706">
    <property type="component" value="Unassembled WGS sequence"/>
</dbReference>
<proteinExistence type="predicted"/>
<evidence type="ECO:0000313" key="3">
    <source>
        <dbReference type="EMBL" id="PFX26156.1"/>
    </source>
</evidence>
<evidence type="ECO:0000313" key="4">
    <source>
        <dbReference type="Proteomes" id="UP000225706"/>
    </source>
</evidence>
<feature type="coiled-coil region" evidence="1">
    <location>
        <begin position="71"/>
        <end position="112"/>
    </location>
</feature>
<dbReference type="PANTHER" id="PTHR34479:SF1">
    <property type="entry name" value="COILED-COIL DOMAIN-CONTAINING PROTEIN 30"/>
    <property type="match status" value="1"/>
</dbReference>
<feature type="coiled-coil region" evidence="1">
    <location>
        <begin position="1069"/>
        <end position="1103"/>
    </location>
</feature>
<dbReference type="STRING" id="50429.A0A2B4S9T8"/>
<feature type="compositionally biased region" description="Basic and acidic residues" evidence="2">
    <location>
        <begin position="375"/>
        <end position="386"/>
    </location>
</feature>
<name>A0A2B4S9T8_STYPI</name>
<gene>
    <name evidence="3" type="ORF">AWC38_SpisGene9182</name>
</gene>
<keyword evidence="4" id="KW-1185">Reference proteome</keyword>
<feature type="region of interest" description="Disordered" evidence="2">
    <location>
        <begin position="1153"/>
        <end position="1178"/>
    </location>
</feature>
<feature type="coiled-coil region" evidence="1">
    <location>
        <begin position="143"/>
        <end position="368"/>
    </location>
</feature>
<keyword evidence="1" id="KW-0175">Coiled coil</keyword>
<comment type="caution">
    <text evidence="3">The sequence shown here is derived from an EMBL/GenBank/DDBJ whole genome shotgun (WGS) entry which is preliminary data.</text>
</comment>
<dbReference type="OrthoDB" id="10007527at2759"/>
<organism evidence="3 4">
    <name type="scientific">Stylophora pistillata</name>
    <name type="common">Smooth cauliflower coral</name>
    <dbReference type="NCBI Taxonomy" id="50429"/>
    <lineage>
        <taxon>Eukaryota</taxon>
        <taxon>Metazoa</taxon>
        <taxon>Cnidaria</taxon>
        <taxon>Anthozoa</taxon>
        <taxon>Hexacorallia</taxon>
        <taxon>Scleractinia</taxon>
        <taxon>Astrocoeniina</taxon>
        <taxon>Pocilloporidae</taxon>
        <taxon>Stylophora</taxon>
    </lineage>
</organism>
<dbReference type="InterPro" id="IPR031476">
    <property type="entry name" value="DUF4686"/>
</dbReference>